<dbReference type="InParanoid" id="A0A7I4EX85"/>
<evidence type="ECO:0000313" key="2">
    <source>
        <dbReference type="Proteomes" id="UP000006727"/>
    </source>
</evidence>
<dbReference type="Gramene" id="Pp3c12_24840V3.1">
    <property type="protein sequence ID" value="PAC:32972448.CDS.1"/>
    <property type="gene ID" value="Pp3c12_24840"/>
</dbReference>
<sequence length="106" mass="11640">SLIPDLLGVPVRWILVSTPSHDFLPQLIAAWSKHGALRIDKGAATRGLELGDCLQIGKGSHARCCGQGSCPVTWERSDAVNQSTPCKRRSENLRITRIQHMAKSRL</sequence>
<dbReference type="EMBL" id="ABEU02000012">
    <property type="status" value="NOT_ANNOTATED_CDS"/>
    <property type="molecule type" value="Genomic_DNA"/>
</dbReference>
<name>A0A7I4EX85_PHYPA</name>
<organism evidence="1 2">
    <name type="scientific">Physcomitrium patens</name>
    <name type="common">Spreading-leaved earth moss</name>
    <name type="synonym">Physcomitrella patens</name>
    <dbReference type="NCBI Taxonomy" id="3218"/>
    <lineage>
        <taxon>Eukaryota</taxon>
        <taxon>Viridiplantae</taxon>
        <taxon>Streptophyta</taxon>
        <taxon>Embryophyta</taxon>
        <taxon>Bryophyta</taxon>
        <taxon>Bryophytina</taxon>
        <taxon>Bryopsida</taxon>
        <taxon>Funariidae</taxon>
        <taxon>Funariales</taxon>
        <taxon>Funariaceae</taxon>
        <taxon>Physcomitrium</taxon>
    </lineage>
</organism>
<dbReference type="AlphaFoldDB" id="A0A7I4EX85"/>
<accession>A0A7I4EX85</accession>
<keyword evidence="2" id="KW-1185">Reference proteome</keyword>
<proteinExistence type="predicted"/>
<dbReference type="Proteomes" id="UP000006727">
    <property type="component" value="Chromosome 12"/>
</dbReference>
<reference evidence="1" key="3">
    <citation type="submission" date="2020-12" db="UniProtKB">
        <authorList>
            <consortium name="EnsemblPlants"/>
        </authorList>
    </citation>
    <scope>IDENTIFICATION</scope>
</reference>
<dbReference type="EnsemblPlants" id="Pp3c12_24840V3.1">
    <property type="protein sequence ID" value="PAC:32972448.CDS.1"/>
    <property type="gene ID" value="Pp3c12_24840"/>
</dbReference>
<evidence type="ECO:0000313" key="1">
    <source>
        <dbReference type="EnsemblPlants" id="PAC:32972448.CDS.1"/>
    </source>
</evidence>
<reference evidence="1 2" key="1">
    <citation type="journal article" date="2008" name="Science">
        <title>The Physcomitrella genome reveals evolutionary insights into the conquest of land by plants.</title>
        <authorList>
            <person name="Rensing S."/>
            <person name="Lang D."/>
            <person name="Zimmer A."/>
            <person name="Terry A."/>
            <person name="Salamov A."/>
            <person name="Shapiro H."/>
            <person name="Nishiyama T."/>
            <person name="Perroud P.-F."/>
            <person name="Lindquist E."/>
            <person name="Kamisugi Y."/>
            <person name="Tanahashi T."/>
            <person name="Sakakibara K."/>
            <person name="Fujita T."/>
            <person name="Oishi K."/>
            <person name="Shin-I T."/>
            <person name="Kuroki Y."/>
            <person name="Toyoda A."/>
            <person name="Suzuki Y."/>
            <person name="Hashimoto A."/>
            <person name="Yamaguchi K."/>
            <person name="Sugano A."/>
            <person name="Kohara Y."/>
            <person name="Fujiyama A."/>
            <person name="Anterola A."/>
            <person name="Aoki S."/>
            <person name="Ashton N."/>
            <person name="Barbazuk W.B."/>
            <person name="Barker E."/>
            <person name="Bennetzen J."/>
            <person name="Bezanilla M."/>
            <person name="Blankenship R."/>
            <person name="Cho S.H."/>
            <person name="Dutcher S."/>
            <person name="Estelle M."/>
            <person name="Fawcett J.A."/>
            <person name="Gundlach H."/>
            <person name="Hanada K."/>
            <person name="Heyl A."/>
            <person name="Hicks K.A."/>
            <person name="Hugh J."/>
            <person name="Lohr M."/>
            <person name="Mayer K."/>
            <person name="Melkozernov A."/>
            <person name="Murata T."/>
            <person name="Nelson D."/>
            <person name="Pils B."/>
            <person name="Prigge M."/>
            <person name="Reiss B."/>
            <person name="Renner T."/>
            <person name="Rombauts S."/>
            <person name="Rushton P."/>
            <person name="Sanderfoot A."/>
            <person name="Schween G."/>
            <person name="Shiu S.-H."/>
            <person name="Stueber K."/>
            <person name="Theodoulou F.L."/>
            <person name="Tu H."/>
            <person name="Van de Peer Y."/>
            <person name="Verrier P.J."/>
            <person name="Waters E."/>
            <person name="Wood A."/>
            <person name="Yang L."/>
            <person name="Cove D."/>
            <person name="Cuming A."/>
            <person name="Hasebe M."/>
            <person name="Lucas S."/>
            <person name="Mishler D.B."/>
            <person name="Reski R."/>
            <person name="Grigoriev I."/>
            <person name="Quatrano R.S."/>
            <person name="Boore J.L."/>
        </authorList>
    </citation>
    <scope>NUCLEOTIDE SEQUENCE [LARGE SCALE GENOMIC DNA]</scope>
    <source>
        <strain evidence="1 2">cv. Gransden 2004</strain>
    </source>
</reference>
<reference evidence="1 2" key="2">
    <citation type="journal article" date="2018" name="Plant J.">
        <title>The Physcomitrella patens chromosome-scale assembly reveals moss genome structure and evolution.</title>
        <authorList>
            <person name="Lang D."/>
            <person name="Ullrich K.K."/>
            <person name="Murat F."/>
            <person name="Fuchs J."/>
            <person name="Jenkins J."/>
            <person name="Haas F.B."/>
            <person name="Piednoel M."/>
            <person name="Gundlach H."/>
            <person name="Van Bel M."/>
            <person name="Meyberg R."/>
            <person name="Vives C."/>
            <person name="Morata J."/>
            <person name="Symeonidi A."/>
            <person name="Hiss M."/>
            <person name="Muchero W."/>
            <person name="Kamisugi Y."/>
            <person name="Saleh O."/>
            <person name="Blanc G."/>
            <person name="Decker E.L."/>
            <person name="van Gessel N."/>
            <person name="Grimwood J."/>
            <person name="Hayes R.D."/>
            <person name="Graham S.W."/>
            <person name="Gunter L.E."/>
            <person name="McDaniel S.F."/>
            <person name="Hoernstein S.N.W."/>
            <person name="Larsson A."/>
            <person name="Li F.W."/>
            <person name="Perroud P.F."/>
            <person name="Phillips J."/>
            <person name="Ranjan P."/>
            <person name="Rokshar D.S."/>
            <person name="Rothfels C.J."/>
            <person name="Schneider L."/>
            <person name="Shu S."/>
            <person name="Stevenson D.W."/>
            <person name="Thummler F."/>
            <person name="Tillich M."/>
            <person name="Villarreal Aguilar J.C."/>
            <person name="Widiez T."/>
            <person name="Wong G.K."/>
            <person name="Wymore A."/>
            <person name="Zhang Y."/>
            <person name="Zimmer A.D."/>
            <person name="Quatrano R.S."/>
            <person name="Mayer K.F.X."/>
            <person name="Goodstein D."/>
            <person name="Casacuberta J.M."/>
            <person name="Vandepoele K."/>
            <person name="Reski R."/>
            <person name="Cuming A.C."/>
            <person name="Tuskan G.A."/>
            <person name="Maumus F."/>
            <person name="Salse J."/>
            <person name="Schmutz J."/>
            <person name="Rensing S.A."/>
        </authorList>
    </citation>
    <scope>NUCLEOTIDE SEQUENCE [LARGE SCALE GENOMIC DNA]</scope>
    <source>
        <strain evidence="1 2">cv. Gransden 2004</strain>
    </source>
</reference>
<protein>
    <submittedName>
        <fullName evidence="1">Uncharacterized protein</fullName>
    </submittedName>
</protein>